<reference evidence="1" key="1">
    <citation type="journal article" date="2023" name="Science">
        <title>Genome structures resolve the early diversification of teleost fishes.</title>
        <authorList>
            <person name="Parey E."/>
            <person name="Louis A."/>
            <person name="Montfort J."/>
            <person name="Bouchez O."/>
            <person name="Roques C."/>
            <person name="Iampietro C."/>
            <person name="Lluch J."/>
            <person name="Castinel A."/>
            <person name="Donnadieu C."/>
            <person name="Desvignes T."/>
            <person name="Floi Bucao C."/>
            <person name="Jouanno E."/>
            <person name="Wen M."/>
            <person name="Mejri S."/>
            <person name="Dirks R."/>
            <person name="Jansen H."/>
            <person name="Henkel C."/>
            <person name="Chen W.J."/>
            <person name="Zahm M."/>
            <person name="Cabau C."/>
            <person name="Klopp C."/>
            <person name="Thompson A.W."/>
            <person name="Robinson-Rechavi M."/>
            <person name="Braasch I."/>
            <person name="Lecointre G."/>
            <person name="Bobe J."/>
            <person name="Postlethwait J.H."/>
            <person name="Berthelot C."/>
            <person name="Roest Crollius H."/>
            <person name="Guiguen Y."/>
        </authorList>
    </citation>
    <scope>NUCLEOTIDE SEQUENCE</scope>
    <source>
        <strain evidence="1">WJC10195</strain>
    </source>
</reference>
<evidence type="ECO:0000313" key="2">
    <source>
        <dbReference type="Proteomes" id="UP001152622"/>
    </source>
</evidence>
<accession>A0A9Q1FMF7</accession>
<keyword evidence="2" id="KW-1185">Reference proteome</keyword>
<comment type="caution">
    <text evidence="1">The sequence shown here is derived from an EMBL/GenBank/DDBJ whole genome shotgun (WGS) entry which is preliminary data.</text>
</comment>
<dbReference type="Proteomes" id="UP001152622">
    <property type="component" value="Chromosome 5"/>
</dbReference>
<organism evidence="1 2">
    <name type="scientific">Synaphobranchus kaupii</name>
    <name type="common">Kaup's arrowtooth eel</name>
    <dbReference type="NCBI Taxonomy" id="118154"/>
    <lineage>
        <taxon>Eukaryota</taxon>
        <taxon>Metazoa</taxon>
        <taxon>Chordata</taxon>
        <taxon>Craniata</taxon>
        <taxon>Vertebrata</taxon>
        <taxon>Euteleostomi</taxon>
        <taxon>Actinopterygii</taxon>
        <taxon>Neopterygii</taxon>
        <taxon>Teleostei</taxon>
        <taxon>Anguilliformes</taxon>
        <taxon>Synaphobranchidae</taxon>
        <taxon>Synaphobranchus</taxon>
    </lineage>
</organism>
<evidence type="ECO:0000313" key="1">
    <source>
        <dbReference type="EMBL" id="KAJ8361596.1"/>
    </source>
</evidence>
<dbReference type="AlphaFoldDB" id="A0A9Q1FMF7"/>
<proteinExistence type="predicted"/>
<protein>
    <submittedName>
        <fullName evidence="1">Uncharacterized protein</fullName>
    </submittedName>
</protein>
<sequence length="129" mass="13990">MAVIHTCANSLLGPRVTARASHGGIGALGRSSHEDSSDVQGYRSCQQLYGRARNQLWVTTIRLGCAVSSYELFRYPATTGTPRRPPATPVPGRNSCAAPTCQTHAENRWGVSRWARPAKLSNCISPPVW</sequence>
<dbReference type="EMBL" id="JAINUF010000005">
    <property type="protein sequence ID" value="KAJ8361596.1"/>
    <property type="molecule type" value="Genomic_DNA"/>
</dbReference>
<name>A0A9Q1FMF7_SYNKA</name>
<gene>
    <name evidence="1" type="ORF">SKAU_G00181210</name>
</gene>